<keyword evidence="1" id="KW-0812">Transmembrane</keyword>
<name>A0ABY7T454_9SPHI</name>
<keyword evidence="3" id="KW-1185">Reference proteome</keyword>
<keyword evidence="1" id="KW-0472">Membrane</keyword>
<feature type="transmembrane region" description="Helical" evidence="1">
    <location>
        <begin position="217"/>
        <end position="235"/>
    </location>
</feature>
<gene>
    <name evidence="2" type="ORF">PQO05_21095</name>
</gene>
<sequence>MIAISLRPNRNIISIILIAFAIFFGGLTILHAVPLAVRDKVANGLLADFVLTFPVLFYIVIVRPLKVSAKSLFLVFSVCCGLAYLVLPQQQRSYILQIRKLSVLAELFVIGYAITQIKKIRAAYLIHHTAFADPIYNLRLSMAGALGRSPAIKVLAAEVAVLRYGLLFWKKEKVDAQYQSFSTYKDCGYVAIWCVLFAVILIEIVPMHLLLMKWSHTAAIILTVLSAYSSIVFIADLSAMLKRKVLINEDTIILRTGLRWRAITGLDNIQSLQKITNDYTSDEPYLKGGVLKNSGNLLITFKEPVIVDKLYGVSKPYQSILMQVDDVDAFIACIS</sequence>
<evidence type="ECO:0000313" key="2">
    <source>
        <dbReference type="EMBL" id="WCT11240.1"/>
    </source>
</evidence>
<evidence type="ECO:0000313" key="3">
    <source>
        <dbReference type="Proteomes" id="UP001216139"/>
    </source>
</evidence>
<feature type="transmembrane region" description="Helical" evidence="1">
    <location>
        <begin position="45"/>
        <end position="61"/>
    </location>
</feature>
<evidence type="ECO:0008006" key="4">
    <source>
        <dbReference type="Google" id="ProtNLM"/>
    </source>
</evidence>
<feature type="transmembrane region" description="Helical" evidence="1">
    <location>
        <begin position="67"/>
        <end position="86"/>
    </location>
</feature>
<dbReference type="Proteomes" id="UP001216139">
    <property type="component" value="Chromosome"/>
</dbReference>
<dbReference type="EMBL" id="CP117167">
    <property type="protein sequence ID" value="WCT11240.1"/>
    <property type="molecule type" value="Genomic_DNA"/>
</dbReference>
<organism evidence="2 3">
    <name type="scientific">Mucilaginibacter jinjuensis</name>
    <dbReference type="NCBI Taxonomy" id="1176721"/>
    <lineage>
        <taxon>Bacteria</taxon>
        <taxon>Pseudomonadati</taxon>
        <taxon>Bacteroidota</taxon>
        <taxon>Sphingobacteriia</taxon>
        <taxon>Sphingobacteriales</taxon>
        <taxon>Sphingobacteriaceae</taxon>
        <taxon>Mucilaginibacter</taxon>
    </lineage>
</organism>
<dbReference type="RefSeq" id="WP_273629430.1">
    <property type="nucleotide sequence ID" value="NZ_CP117167.1"/>
</dbReference>
<feature type="transmembrane region" description="Helical" evidence="1">
    <location>
        <begin position="12"/>
        <end position="33"/>
    </location>
</feature>
<keyword evidence="1" id="KW-1133">Transmembrane helix</keyword>
<feature type="transmembrane region" description="Helical" evidence="1">
    <location>
        <begin position="98"/>
        <end position="115"/>
    </location>
</feature>
<reference evidence="2 3" key="1">
    <citation type="submission" date="2023-02" db="EMBL/GenBank/DDBJ databases">
        <title>Genome sequence of Mucilaginibacter jinjuensis strain KACC 16571.</title>
        <authorList>
            <person name="Kim S."/>
            <person name="Heo J."/>
            <person name="Kwon S.-W."/>
        </authorList>
    </citation>
    <scope>NUCLEOTIDE SEQUENCE [LARGE SCALE GENOMIC DNA]</scope>
    <source>
        <strain evidence="2 3">KACC 16571</strain>
    </source>
</reference>
<accession>A0ABY7T454</accession>
<proteinExistence type="predicted"/>
<evidence type="ECO:0000256" key="1">
    <source>
        <dbReference type="SAM" id="Phobius"/>
    </source>
</evidence>
<feature type="transmembrane region" description="Helical" evidence="1">
    <location>
        <begin position="190"/>
        <end position="211"/>
    </location>
</feature>
<protein>
    <recommendedName>
        <fullName evidence="4">PH (Pleckstrin Homology) domain-containing protein</fullName>
    </recommendedName>
</protein>